<gene>
    <name evidence="2" type="ORF">NDU88_001351</name>
</gene>
<reference evidence="2" key="1">
    <citation type="journal article" date="2022" name="bioRxiv">
        <title>Sequencing and chromosome-scale assembly of the giantPleurodeles waltlgenome.</title>
        <authorList>
            <person name="Brown T."/>
            <person name="Elewa A."/>
            <person name="Iarovenko S."/>
            <person name="Subramanian E."/>
            <person name="Araus A.J."/>
            <person name="Petzold A."/>
            <person name="Susuki M."/>
            <person name="Suzuki K.-i.T."/>
            <person name="Hayashi T."/>
            <person name="Toyoda A."/>
            <person name="Oliveira C."/>
            <person name="Osipova E."/>
            <person name="Leigh N.D."/>
            <person name="Simon A."/>
            <person name="Yun M.H."/>
        </authorList>
    </citation>
    <scope>NUCLEOTIDE SEQUENCE</scope>
    <source>
        <strain evidence="2">20211129_DDA</strain>
        <tissue evidence="2">Liver</tissue>
    </source>
</reference>
<evidence type="ECO:0000256" key="1">
    <source>
        <dbReference type="SAM" id="MobiDB-lite"/>
    </source>
</evidence>
<feature type="region of interest" description="Disordered" evidence="1">
    <location>
        <begin position="1"/>
        <end position="166"/>
    </location>
</feature>
<evidence type="ECO:0000313" key="2">
    <source>
        <dbReference type="EMBL" id="KAJ1192039.1"/>
    </source>
</evidence>
<keyword evidence="3" id="KW-1185">Reference proteome</keyword>
<comment type="caution">
    <text evidence="2">The sequence shown here is derived from an EMBL/GenBank/DDBJ whole genome shotgun (WGS) entry which is preliminary data.</text>
</comment>
<name>A0AAV7UVT4_PLEWA</name>
<protein>
    <submittedName>
        <fullName evidence="2">Uncharacterized protein</fullName>
    </submittedName>
</protein>
<dbReference type="AlphaFoldDB" id="A0AAV7UVT4"/>
<feature type="compositionally biased region" description="Basic residues" evidence="1">
    <location>
        <begin position="138"/>
        <end position="147"/>
    </location>
</feature>
<accession>A0AAV7UVT4</accession>
<dbReference type="Proteomes" id="UP001066276">
    <property type="component" value="Chromosome 2_2"/>
</dbReference>
<dbReference type="EMBL" id="JANPWB010000004">
    <property type="protein sequence ID" value="KAJ1192039.1"/>
    <property type="molecule type" value="Genomic_DNA"/>
</dbReference>
<organism evidence="2 3">
    <name type="scientific">Pleurodeles waltl</name>
    <name type="common">Iberian ribbed newt</name>
    <dbReference type="NCBI Taxonomy" id="8319"/>
    <lineage>
        <taxon>Eukaryota</taxon>
        <taxon>Metazoa</taxon>
        <taxon>Chordata</taxon>
        <taxon>Craniata</taxon>
        <taxon>Vertebrata</taxon>
        <taxon>Euteleostomi</taxon>
        <taxon>Amphibia</taxon>
        <taxon>Batrachia</taxon>
        <taxon>Caudata</taxon>
        <taxon>Salamandroidea</taxon>
        <taxon>Salamandridae</taxon>
        <taxon>Pleurodelinae</taxon>
        <taxon>Pleurodeles</taxon>
    </lineage>
</organism>
<proteinExistence type="predicted"/>
<evidence type="ECO:0000313" key="3">
    <source>
        <dbReference type="Proteomes" id="UP001066276"/>
    </source>
</evidence>
<sequence length="166" mass="17775">MMIHLQVQPSDQESQLRHTPGSASPLTVGAPALKVARPRRPQSSSRYVNSYGPIRLATSPKPLGPSASPSEARRVAISPRGPLRLAPGTKPPKRQPANRLLCPLRARDQSSVSSPGPHLGRPAHQEPGHSSPSQPPRQARRPPHRPGRGPIQPLIGLSVRAQMPPA</sequence>